<dbReference type="KEGG" id="dfg:B0537_04530"/>
<gene>
    <name evidence="1" type="ORF">B0537_04530</name>
</gene>
<dbReference type="GO" id="GO:0008998">
    <property type="term" value="F:ribonucleoside-triphosphate reductase (thioredoxin) activity"/>
    <property type="evidence" value="ECO:0007669"/>
    <property type="project" value="InterPro"/>
</dbReference>
<dbReference type="Proteomes" id="UP000189464">
    <property type="component" value="Chromosome"/>
</dbReference>
<accession>A0A1S6IUG8</accession>
<dbReference type="OrthoDB" id="3173988at2"/>
<reference evidence="1 2" key="1">
    <citation type="journal article" date="2016" name="Int. J. Syst. Evol. Microbiol.">
        <title>Desulfotomaculum ferrireducens sp. nov., a moderately thermophilic sulfate-reducing and dissimilatory Fe(III)-reducing bacterium isolated from compost.</title>
        <authorList>
            <person name="Yang G."/>
            <person name="Guo J."/>
            <person name="Zhuang L."/>
            <person name="Yuan Y."/>
            <person name="Zhou S."/>
        </authorList>
    </citation>
    <scope>NUCLEOTIDE SEQUENCE [LARGE SCALE GENOMIC DNA]</scope>
    <source>
        <strain evidence="1 2">GSS09</strain>
    </source>
</reference>
<sequence>MKINVIGNVNKEEVDSIVKEETERLAAKGKEVATIEIAEVSPEELGVKITAKSNIKRVRRITGYLSTIDRFNDTKQDELEDRVVHNFPGCRC</sequence>
<organism evidence="1 2">
    <name type="scientific">Desulforamulus ferrireducens</name>
    <dbReference type="NCBI Taxonomy" id="1833852"/>
    <lineage>
        <taxon>Bacteria</taxon>
        <taxon>Bacillati</taxon>
        <taxon>Bacillota</taxon>
        <taxon>Clostridia</taxon>
        <taxon>Eubacteriales</taxon>
        <taxon>Peptococcaceae</taxon>
        <taxon>Desulforamulus</taxon>
    </lineage>
</organism>
<dbReference type="GO" id="GO:0006260">
    <property type="term" value="P:DNA replication"/>
    <property type="evidence" value="ECO:0007669"/>
    <property type="project" value="InterPro"/>
</dbReference>
<protein>
    <submittedName>
        <fullName evidence="1">Uncharacterized protein</fullName>
    </submittedName>
</protein>
<dbReference type="InterPro" id="IPR012833">
    <property type="entry name" value="NrdD"/>
</dbReference>
<name>A0A1S6IUG8_9FIRM</name>
<evidence type="ECO:0000313" key="2">
    <source>
        <dbReference type="Proteomes" id="UP000189464"/>
    </source>
</evidence>
<evidence type="ECO:0000313" key="1">
    <source>
        <dbReference type="EMBL" id="AQS58420.1"/>
    </source>
</evidence>
<dbReference type="AlphaFoldDB" id="A0A1S6IUG8"/>
<proteinExistence type="predicted"/>
<dbReference type="STRING" id="1833852.B0537_04530"/>
<keyword evidence="2" id="KW-1185">Reference proteome</keyword>
<dbReference type="EMBL" id="CP019698">
    <property type="protein sequence ID" value="AQS58420.1"/>
    <property type="molecule type" value="Genomic_DNA"/>
</dbReference>
<dbReference type="Pfam" id="PF13597">
    <property type="entry name" value="NRDD"/>
    <property type="match status" value="1"/>
</dbReference>
<dbReference type="RefSeq" id="WP_077713384.1">
    <property type="nucleotide sequence ID" value="NZ_CP019698.1"/>
</dbReference>